<evidence type="ECO:0000313" key="2">
    <source>
        <dbReference type="Proteomes" id="UP000824469"/>
    </source>
</evidence>
<dbReference type="OMA" id="ANPRKSH"/>
<evidence type="ECO:0000313" key="1">
    <source>
        <dbReference type="EMBL" id="KAH9331480.1"/>
    </source>
</evidence>
<organism evidence="1 2">
    <name type="scientific">Taxus chinensis</name>
    <name type="common">Chinese yew</name>
    <name type="synonym">Taxus wallichiana var. chinensis</name>
    <dbReference type="NCBI Taxonomy" id="29808"/>
    <lineage>
        <taxon>Eukaryota</taxon>
        <taxon>Viridiplantae</taxon>
        <taxon>Streptophyta</taxon>
        <taxon>Embryophyta</taxon>
        <taxon>Tracheophyta</taxon>
        <taxon>Spermatophyta</taxon>
        <taxon>Pinopsida</taxon>
        <taxon>Pinidae</taxon>
        <taxon>Conifers II</taxon>
        <taxon>Cupressales</taxon>
        <taxon>Taxaceae</taxon>
        <taxon>Taxus</taxon>
    </lineage>
</organism>
<sequence>FMVEPKRVHWTVAKHVLRYLRGTIKSGIRYARGEGIRFMGYTDADWAGSTTEKRSTSGCCFSLGSGVVSWFSRKQKSMALSSAESEYIAASMATCEAISLRKLLAALFGQKVEITGDTLRQSELTENP</sequence>
<evidence type="ECO:0008006" key="3">
    <source>
        <dbReference type="Google" id="ProtNLM"/>
    </source>
</evidence>
<dbReference type="EMBL" id="JAHRHJ020000001">
    <property type="protein sequence ID" value="KAH9331480.1"/>
    <property type="molecule type" value="Genomic_DNA"/>
</dbReference>
<reference evidence="1 2" key="1">
    <citation type="journal article" date="2021" name="Nat. Plants">
        <title>The Taxus genome provides insights into paclitaxel biosynthesis.</title>
        <authorList>
            <person name="Xiong X."/>
            <person name="Gou J."/>
            <person name="Liao Q."/>
            <person name="Li Y."/>
            <person name="Zhou Q."/>
            <person name="Bi G."/>
            <person name="Li C."/>
            <person name="Du R."/>
            <person name="Wang X."/>
            <person name="Sun T."/>
            <person name="Guo L."/>
            <person name="Liang H."/>
            <person name="Lu P."/>
            <person name="Wu Y."/>
            <person name="Zhang Z."/>
            <person name="Ro D.K."/>
            <person name="Shang Y."/>
            <person name="Huang S."/>
            <person name="Yan J."/>
        </authorList>
    </citation>
    <scope>NUCLEOTIDE SEQUENCE [LARGE SCALE GENOMIC DNA]</scope>
    <source>
        <strain evidence="1">Ta-2019</strain>
    </source>
</reference>
<protein>
    <recommendedName>
        <fullName evidence="3">Gag-pol polyprotein</fullName>
    </recommendedName>
</protein>
<dbReference type="CDD" id="cd09272">
    <property type="entry name" value="RNase_HI_RT_Ty1"/>
    <property type="match status" value="1"/>
</dbReference>
<feature type="non-terminal residue" evidence="1">
    <location>
        <position position="128"/>
    </location>
</feature>
<comment type="caution">
    <text evidence="1">The sequence shown here is derived from an EMBL/GenBank/DDBJ whole genome shotgun (WGS) entry which is preliminary data.</text>
</comment>
<dbReference type="PANTHER" id="PTHR11439">
    <property type="entry name" value="GAG-POL-RELATED RETROTRANSPOSON"/>
    <property type="match status" value="1"/>
</dbReference>
<proteinExistence type="predicted"/>
<name>A0AA38H102_TAXCH</name>
<accession>A0AA38H102</accession>
<dbReference type="AlphaFoldDB" id="A0AA38H102"/>
<dbReference type="Proteomes" id="UP000824469">
    <property type="component" value="Unassembled WGS sequence"/>
</dbReference>
<keyword evidence="2" id="KW-1185">Reference proteome</keyword>
<dbReference type="PANTHER" id="PTHR11439:SF463">
    <property type="entry name" value="REVERSE TRANSCRIPTASE TY1_COPIA-TYPE DOMAIN-CONTAINING PROTEIN"/>
    <property type="match status" value="1"/>
</dbReference>
<feature type="non-terminal residue" evidence="1">
    <location>
        <position position="1"/>
    </location>
</feature>
<gene>
    <name evidence="1" type="ORF">KI387_003588</name>
</gene>